<accession>A0AAV4VQ40</accession>
<evidence type="ECO:0000313" key="1">
    <source>
        <dbReference type="EMBL" id="GIY72357.1"/>
    </source>
</evidence>
<evidence type="ECO:0000313" key="2">
    <source>
        <dbReference type="Proteomes" id="UP001054945"/>
    </source>
</evidence>
<dbReference type="AlphaFoldDB" id="A0AAV4VQ40"/>
<organism evidence="1 2">
    <name type="scientific">Caerostris extrusa</name>
    <name type="common">Bark spider</name>
    <name type="synonym">Caerostris bankana</name>
    <dbReference type="NCBI Taxonomy" id="172846"/>
    <lineage>
        <taxon>Eukaryota</taxon>
        <taxon>Metazoa</taxon>
        <taxon>Ecdysozoa</taxon>
        <taxon>Arthropoda</taxon>
        <taxon>Chelicerata</taxon>
        <taxon>Arachnida</taxon>
        <taxon>Araneae</taxon>
        <taxon>Araneomorphae</taxon>
        <taxon>Entelegynae</taxon>
        <taxon>Araneoidea</taxon>
        <taxon>Araneidae</taxon>
        <taxon>Caerostris</taxon>
    </lineage>
</organism>
<gene>
    <name evidence="1" type="ORF">CEXT_260141</name>
</gene>
<proteinExistence type="predicted"/>
<dbReference type="Proteomes" id="UP001054945">
    <property type="component" value="Unassembled WGS sequence"/>
</dbReference>
<dbReference type="EMBL" id="BPLR01014936">
    <property type="protein sequence ID" value="GIY72357.1"/>
    <property type="molecule type" value="Genomic_DNA"/>
</dbReference>
<comment type="caution">
    <text evidence="1">The sequence shown here is derived from an EMBL/GenBank/DDBJ whole genome shotgun (WGS) entry which is preliminary data.</text>
</comment>
<name>A0AAV4VQ40_CAEEX</name>
<sequence length="88" mass="10031">MQKSNWGKKPTDTDTLTILCSSWKANINFFAFLCPVEEREKKNKENCKQSTEVKVQGRGGREEKSSLPHIFLFYPSVNPAARGAQRVK</sequence>
<keyword evidence="2" id="KW-1185">Reference proteome</keyword>
<protein>
    <submittedName>
        <fullName evidence="1">Uncharacterized protein</fullName>
    </submittedName>
</protein>
<reference evidence="1 2" key="1">
    <citation type="submission" date="2021-06" db="EMBL/GenBank/DDBJ databases">
        <title>Caerostris extrusa draft genome.</title>
        <authorList>
            <person name="Kono N."/>
            <person name="Arakawa K."/>
        </authorList>
    </citation>
    <scope>NUCLEOTIDE SEQUENCE [LARGE SCALE GENOMIC DNA]</scope>
</reference>